<dbReference type="Gene3D" id="1.25.40.10">
    <property type="entry name" value="Tetratricopeptide repeat domain"/>
    <property type="match status" value="2"/>
</dbReference>
<dbReference type="RefSeq" id="WP_110018128.1">
    <property type="nucleotide sequence ID" value="NZ_QGTJ01000004.1"/>
</dbReference>
<keyword evidence="6 10" id="KW-0812">Transmembrane</keyword>
<proteinExistence type="predicted"/>
<reference evidence="12 13" key="1">
    <citation type="submission" date="2018-05" db="EMBL/GenBank/DDBJ databases">
        <title>Genomic Encyclopedia of Type Strains, Phase IV (KMG-IV): sequencing the most valuable type-strain genomes for metagenomic binning, comparative biology and taxonomic classification.</title>
        <authorList>
            <person name="Goeker M."/>
        </authorList>
    </citation>
    <scope>NUCLEOTIDE SEQUENCE [LARGE SCALE GENOMIC DNA]</scope>
    <source>
        <strain evidence="12 13">DSM 23606</strain>
    </source>
</reference>
<gene>
    <name evidence="12" type="ORF">C7443_10488</name>
</gene>
<dbReference type="GO" id="GO:0005886">
    <property type="term" value="C:plasma membrane"/>
    <property type="evidence" value="ECO:0007669"/>
    <property type="project" value="UniProtKB-SubCell"/>
</dbReference>
<dbReference type="Pfam" id="PF07219">
    <property type="entry name" value="HemY_N"/>
    <property type="match status" value="1"/>
</dbReference>
<organism evidence="12 13">
    <name type="scientific">Plasticicumulans acidivorans</name>
    <dbReference type="NCBI Taxonomy" id="886464"/>
    <lineage>
        <taxon>Bacteria</taxon>
        <taxon>Pseudomonadati</taxon>
        <taxon>Pseudomonadota</taxon>
        <taxon>Gammaproteobacteria</taxon>
        <taxon>Candidatus Competibacteraceae</taxon>
        <taxon>Plasticicumulans</taxon>
    </lineage>
</organism>
<evidence type="ECO:0000256" key="5">
    <source>
        <dbReference type="ARBA" id="ARBA00022519"/>
    </source>
</evidence>
<keyword evidence="4" id="KW-1003">Cell membrane</keyword>
<dbReference type="EMBL" id="QGTJ01000004">
    <property type="protein sequence ID" value="PWV62293.1"/>
    <property type="molecule type" value="Genomic_DNA"/>
</dbReference>
<evidence type="ECO:0000256" key="9">
    <source>
        <dbReference type="ARBA" id="ARBA00023244"/>
    </source>
</evidence>
<evidence type="ECO:0000259" key="11">
    <source>
        <dbReference type="Pfam" id="PF07219"/>
    </source>
</evidence>
<dbReference type="NCBIfam" id="TIGR00540">
    <property type="entry name" value="TPR_hemY_coli"/>
    <property type="match status" value="1"/>
</dbReference>
<keyword evidence="7 10" id="KW-1133">Transmembrane helix</keyword>
<dbReference type="GO" id="GO:0006779">
    <property type="term" value="P:porphyrin-containing compound biosynthetic process"/>
    <property type="evidence" value="ECO:0007669"/>
    <property type="project" value="UniProtKB-KW"/>
</dbReference>
<dbReference type="InterPro" id="IPR005254">
    <property type="entry name" value="Heme_biosyn_assoc_TPR_pro"/>
</dbReference>
<feature type="transmembrane region" description="Helical" evidence="10">
    <location>
        <begin position="39"/>
        <end position="59"/>
    </location>
</feature>
<keyword evidence="13" id="KW-1185">Reference proteome</keyword>
<evidence type="ECO:0000256" key="1">
    <source>
        <dbReference type="ARBA" id="ARBA00002962"/>
    </source>
</evidence>
<accession>A0A317MW40</accession>
<dbReference type="SUPFAM" id="SSF48452">
    <property type="entry name" value="TPR-like"/>
    <property type="match status" value="2"/>
</dbReference>
<evidence type="ECO:0000256" key="10">
    <source>
        <dbReference type="SAM" id="Phobius"/>
    </source>
</evidence>
<evidence type="ECO:0000256" key="2">
    <source>
        <dbReference type="ARBA" id="ARBA00004429"/>
    </source>
</evidence>
<dbReference type="InterPro" id="IPR010817">
    <property type="entry name" value="HemY_N"/>
</dbReference>
<evidence type="ECO:0000256" key="8">
    <source>
        <dbReference type="ARBA" id="ARBA00023136"/>
    </source>
</evidence>
<dbReference type="InterPro" id="IPR011990">
    <property type="entry name" value="TPR-like_helical_dom_sf"/>
</dbReference>
<protein>
    <submittedName>
        <fullName evidence="12">HemY protein</fullName>
    </submittedName>
</protein>
<dbReference type="AlphaFoldDB" id="A0A317MW40"/>
<keyword evidence="8 10" id="KW-0472">Membrane</keyword>
<dbReference type="UniPathway" id="UPA00252"/>
<dbReference type="Proteomes" id="UP000246569">
    <property type="component" value="Unassembled WGS sequence"/>
</dbReference>
<keyword evidence="5" id="KW-0997">Cell inner membrane</keyword>
<evidence type="ECO:0000256" key="6">
    <source>
        <dbReference type="ARBA" id="ARBA00022692"/>
    </source>
</evidence>
<name>A0A317MW40_9GAMM</name>
<comment type="function">
    <text evidence="1">Involved in a late step of protoheme IX synthesis.</text>
</comment>
<comment type="subcellular location">
    <subcellularLocation>
        <location evidence="2">Cell inner membrane</location>
        <topology evidence="2">Multi-pass membrane protein</topology>
    </subcellularLocation>
</comment>
<evidence type="ECO:0000256" key="4">
    <source>
        <dbReference type="ARBA" id="ARBA00022475"/>
    </source>
</evidence>
<comment type="caution">
    <text evidence="12">The sequence shown here is derived from an EMBL/GenBank/DDBJ whole genome shotgun (WGS) entry which is preliminary data.</text>
</comment>
<dbReference type="GO" id="GO:0042168">
    <property type="term" value="P:heme metabolic process"/>
    <property type="evidence" value="ECO:0007669"/>
    <property type="project" value="InterPro"/>
</dbReference>
<evidence type="ECO:0000313" key="13">
    <source>
        <dbReference type="Proteomes" id="UP000246569"/>
    </source>
</evidence>
<feature type="domain" description="HemY N-terminal" evidence="11">
    <location>
        <begin position="26"/>
        <end position="133"/>
    </location>
</feature>
<comment type="pathway">
    <text evidence="3">Porphyrin-containing compound metabolism; protoheme biosynthesis.</text>
</comment>
<dbReference type="OrthoDB" id="7053339at2"/>
<evidence type="ECO:0000313" key="12">
    <source>
        <dbReference type="EMBL" id="PWV62293.1"/>
    </source>
</evidence>
<evidence type="ECO:0000256" key="3">
    <source>
        <dbReference type="ARBA" id="ARBA00004744"/>
    </source>
</evidence>
<keyword evidence="9" id="KW-0627">Porphyrin biosynthesis</keyword>
<evidence type="ECO:0000256" key="7">
    <source>
        <dbReference type="ARBA" id="ARBA00022989"/>
    </source>
</evidence>
<sequence length="412" mass="45052">MKILIGLVVALFSAVGLAWLVRQDAGYVLVTVGSWTIETSVAAALVIVILGFFVGYKLLRYTGRLLRMPRTLGELGRRRRERRASRLLATATKSLAEGRPAAAEAAFQKGLALSTHNQALYLVGAARAAHRQGAKDRRDRYLEQAAKLPRDTVAVVGIARAELLLEDDDAEQAAKVLHDVQILAPNQPRVLELQLDIASRLGDWEHALRLLPQLRKRKLLDDDGFRDAQLQVHRERLAACARQGKLADLQRLWGEVPKALRSDESLLIDYVGQLRELDAAEPAEALLKQAIGQHWSNALCVAYGQLARGDANAQLASAESWLAAQKDNPYLLLTLGRLAVRARKADKARGYLEQSLKLMPMGDTYQVLGELLEGANDASAAIACYRAGLHLLSGHETVKEGVALPAEKALSA</sequence>